<evidence type="ECO:0000256" key="4">
    <source>
        <dbReference type="PROSITE-ProRule" id="PRU00433"/>
    </source>
</evidence>
<gene>
    <name evidence="6" type="ORF">G3M78_00460</name>
</gene>
<name>A0A7T0G253_9BACT</name>
<protein>
    <submittedName>
        <fullName evidence="6">Cytochrome c</fullName>
    </submittedName>
</protein>
<keyword evidence="1 4" id="KW-0349">Heme</keyword>
<dbReference type="PROSITE" id="PS51257">
    <property type="entry name" value="PROKAR_LIPOPROTEIN"/>
    <property type="match status" value="1"/>
</dbReference>
<dbReference type="AlphaFoldDB" id="A0A7T0G253"/>
<proteinExistence type="predicted"/>
<evidence type="ECO:0000313" key="7">
    <source>
        <dbReference type="Proteomes" id="UP000594464"/>
    </source>
</evidence>
<organism evidence="6 7">
    <name type="scientific">Candidatus Nitrohelix vancouverensis</name>
    <dbReference type="NCBI Taxonomy" id="2705534"/>
    <lineage>
        <taxon>Bacteria</taxon>
        <taxon>Pseudomonadati</taxon>
        <taxon>Nitrospinota/Tectimicrobiota group</taxon>
        <taxon>Nitrospinota</taxon>
        <taxon>Nitrospinia</taxon>
        <taxon>Nitrospinales</taxon>
        <taxon>Nitrospinaceae</taxon>
        <taxon>Candidatus Nitrohelix</taxon>
    </lineage>
</organism>
<dbReference type="InterPro" id="IPR036909">
    <property type="entry name" value="Cyt_c-like_dom_sf"/>
</dbReference>
<reference evidence="7" key="1">
    <citation type="submission" date="2020-02" db="EMBL/GenBank/DDBJ databases">
        <title>Genomic and physiological characterization of two novel Nitrospinaceae genera.</title>
        <authorList>
            <person name="Mueller A.J."/>
            <person name="Jung M.-Y."/>
            <person name="Strachan C.R."/>
            <person name="Herbold C.W."/>
            <person name="Kirkegaard R.H."/>
            <person name="Daims H."/>
        </authorList>
    </citation>
    <scope>NUCLEOTIDE SEQUENCE [LARGE SCALE GENOMIC DNA]</scope>
</reference>
<dbReference type="GO" id="GO:0046872">
    <property type="term" value="F:metal ion binding"/>
    <property type="evidence" value="ECO:0007669"/>
    <property type="project" value="UniProtKB-KW"/>
</dbReference>
<dbReference type="Gene3D" id="1.10.760.10">
    <property type="entry name" value="Cytochrome c-like domain"/>
    <property type="match status" value="1"/>
</dbReference>
<evidence type="ECO:0000256" key="2">
    <source>
        <dbReference type="ARBA" id="ARBA00022723"/>
    </source>
</evidence>
<evidence type="ECO:0000259" key="5">
    <source>
        <dbReference type="PROSITE" id="PS51007"/>
    </source>
</evidence>
<sequence>MTENSGRLMVAALVAFGVSCAPIAVSSADENCPQARKTLSAPAKFQAMQGGDGASLEKGRALYETQSKPIACKVCHGDQGNGLGDPDFESFPPARNFACAETMKGISDGQLFWIIKNGSPRTSMPAFKDLTTDEAWSLVAYIRSFSR</sequence>
<dbReference type="EMBL" id="CP048620">
    <property type="protein sequence ID" value="QPJ63960.1"/>
    <property type="molecule type" value="Genomic_DNA"/>
</dbReference>
<accession>A0A7T0G253</accession>
<dbReference type="KEGG" id="nva:G3M78_00460"/>
<dbReference type="SUPFAM" id="SSF46626">
    <property type="entry name" value="Cytochrome c"/>
    <property type="match status" value="1"/>
</dbReference>
<feature type="domain" description="Cytochrome c" evidence="5">
    <location>
        <begin position="54"/>
        <end position="146"/>
    </location>
</feature>
<evidence type="ECO:0000256" key="3">
    <source>
        <dbReference type="ARBA" id="ARBA00023004"/>
    </source>
</evidence>
<dbReference type="GO" id="GO:0020037">
    <property type="term" value="F:heme binding"/>
    <property type="evidence" value="ECO:0007669"/>
    <property type="project" value="InterPro"/>
</dbReference>
<evidence type="ECO:0000256" key="1">
    <source>
        <dbReference type="ARBA" id="ARBA00022617"/>
    </source>
</evidence>
<dbReference type="InterPro" id="IPR009056">
    <property type="entry name" value="Cyt_c-like_dom"/>
</dbReference>
<keyword evidence="3 4" id="KW-0408">Iron</keyword>
<dbReference type="PROSITE" id="PS51007">
    <property type="entry name" value="CYTC"/>
    <property type="match status" value="1"/>
</dbReference>
<dbReference type="Pfam" id="PF13442">
    <property type="entry name" value="Cytochrome_CBB3"/>
    <property type="match status" value="1"/>
</dbReference>
<evidence type="ECO:0000313" key="6">
    <source>
        <dbReference type="EMBL" id="QPJ63960.1"/>
    </source>
</evidence>
<dbReference type="GO" id="GO:0009055">
    <property type="term" value="F:electron transfer activity"/>
    <property type="evidence" value="ECO:0007669"/>
    <property type="project" value="InterPro"/>
</dbReference>
<dbReference type="Proteomes" id="UP000594464">
    <property type="component" value="Chromosome"/>
</dbReference>
<keyword evidence="2 4" id="KW-0479">Metal-binding</keyword>